<dbReference type="GO" id="GO:0003677">
    <property type="term" value="F:DNA binding"/>
    <property type="evidence" value="ECO:0007669"/>
    <property type="project" value="InterPro"/>
</dbReference>
<reference evidence="10" key="1">
    <citation type="submission" date="2017-09" db="EMBL/GenBank/DDBJ databases">
        <authorList>
            <person name="Varghese N."/>
            <person name="Submissions S."/>
        </authorList>
    </citation>
    <scope>NUCLEOTIDE SEQUENCE [LARGE SCALE GENOMIC DNA]</scope>
    <source>
        <strain evidence="10">DSM 15103</strain>
    </source>
</reference>
<name>A0A285NR52_9AQUI</name>
<dbReference type="NCBIfam" id="TIGR01128">
    <property type="entry name" value="holA"/>
    <property type="match status" value="1"/>
</dbReference>
<keyword evidence="4" id="KW-0235">DNA replication</keyword>
<evidence type="ECO:0000256" key="2">
    <source>
        <dbReference type="ARBA" id="ARBA00022679"/>
    </source>
</evidence>
<evidence type="ECO:0000256" key="4">
    <source>
        <dbReference type="ARBA" id="ARBA00022705"/>
    </source>
</evidence>
<dbReference type="SUPFAM" id="SSF48019">
    <property type="entry name" value="post-AAA+ oligomerization domain-like"/>
    <property type="match status" value="1"/>
</dbReference>
<dbReference type="GO" id="GO:0009360">
    <property type="term" value="C:DNA polymerase III complex"/>
    <property type="evidence" value="ECO:0007669"/>
    <property type="project" value="TreeGrafter"/>
</dbReference>
<dbReference type="Pfam" id="PF21694">
    <property type="entry name" value="DNA_pol3_delta_C"/>
    <property type="match status" value="1"/>
</dbReference>
<dbReference type="InterPro" id="IPR005790">
    <property type="entry name" value="DNA_polIII_delta"/>
</dbReference>
<accession>A0A285NR52</accession>
<proteinExistence type="inferred from homology"/>
<dbReference type="InterPro" id="IPR048466">
    <property type="entry name" value="DNA_pol3_delta-like_C"/>
</dbReference>
<evidence type="ECO:0000256" key="5">
    <source>
        <dbReference type="ARBA" id="ARBA00022932"/>
    </source>
</evidence>
<dbReference type="OrthoDB" id="10246at2"/>
<protein>
    <recommendedName>
        <fullName evidence="1">DNA-directed DNA polymerase</fullName>
        <ecNumber evidence="1">2.7.7.7</ecNumber>
    </recommendedName>
</protein>
<evidence type="ECO:0000256" key="3">
    <source>
        <dbReference type="ARBA" id="ARBA00022695"/>
    </source>
</evidence>
<dbReference type="EMBL" id="OBEI01000009">
    <property type="protein sequence ID" value="SNZ10101.1"/>
    <property type="molecule type" value="Genomic_DNA"/>
</dbReference>
<evidence type="ECO:0000259" key="8">
    <source>
        <dbReference type="Pfam" id="PF21694"/>
    </source>
</evidence>
<dbReference type="Gene3D" id="1.20.272.10">
    <property type="match status" value="1"/>
</dbReference>
<dbReference type="SUPFAM" id="SSF52540">
    <property type="entry name" value="P-loop containing nucleoside triphosphate hydrolases"/>
    <property type="match status" value="1"/>
</dbReference>
<dbReference type="InterPro" id="IPR027417">
    <property type="entry name" value="P-loop_NTPase"/>
</dbReference>
<keyword evidence="5" id="KW-0239">DNA-directed DNA polymerase</keyword>
<dbReference type="PANTHER" id="PTHR34388:SF1">
    <property type="entry name" value="DNA POLYMERASE III SUBUNIT DELTA"/>
    <property type="match status" value="1"/>
</dbReference>
<dbReference type="Gene3D" id="3.40.50.300">
    <property type="entry name" value="P-loop containing nucleotide triphosphate hydrolases"/>
    <property type="match status" value="1"/>
</dbReference>
<comment type="similarity">
    <text evidence="6">Belongs to the DNA polymerase HolA subunit family.</text>
</comment>
<keyword evidence="3" id="KW-0548">Nucleotidyltransferase</keyword>
<dbReference type="AlphaFoldDB" id="A0A285NR52"/>
<sequence>MAEKSIIQLIKNFDIQTLKPVVFVYGNEEFLKKQLVDKLKEKEDIHLFWGDETSYNQIKELFSNPSLFSEGNTAVLLDFESFYQRQTKEDQKEFIKLIESVHIPDRFFIISKKEKIPVKEPYKTFKNIADKVVSQRLTPKAFMVSIKKKIEKSGKEIDDDTLKYLSSMLSNDLWYAKQEIEKLLTYLNDKRKVTKEDIDRVVTPKISENVFVFLDKFFAGEAEAVRLLKELTETTHHPFEIQSLLLNQINRLLLFRTLIEKGKSVDFAFEKMHIKHPAVKGSIQKQASRLSKDELIQLIKELYVLEKKQKVQYEDIYKSLEQFVIKRVIK</sequence>
<dbReference type="GO" id="GO:0003887">
    <property type="term" value="F:DNA-directed DNA polymerase activity"/>
    <property type="evidence" value="ECO:0007669"/>
    <property type="project" value="UniProtKB-KW"/>
</dbReference>
<dbReference type="PANTHER" id="PTHR34388">
    <property type="entry name" value="DNA POLYMERASE III SUBUNIT DELTA"/>
    <property type="match status" value="1"/>
</dbReference>
<organism evidence="9 10">
    <name type="scientific">Persephonella hydrogeniphila</name>
    <dbReference type="NCBI Taxonomy" id="198703"/>
    <lineage>
        <taxon>Bacteria</taxon>
        <taxon>Pseudomonadati</taxon>
        <taxon>Aquificota</taxon>
        <taxon>Aquificia</taxon>
        <taxon>Aquificales</taxon>
        <taxon>Hydrogenothermaceae</taxon>
        <taxon>Persephonella</taxon>
    </lineage>
</organism>
<evidence type="ECO:0000313" key="9">
    <source>
        <dbReference type="EMBL" id="SNZ10101.1"/>
    </source>
</evidence>
<evidence type="ECO:0000256" key="6">
    <source>
        <dbReference type="ARBA" id="ARBA00034754"/>
    </source>
</evidence>
<dbReference type="GO" id="GO:0006261">
    <property type="term" value="P:DNA-templated DNA replication"/>
    <property type="evidence" value="ECO:0007669"/>
    <property type="project" value="TreeGrafter"/>
</dbReference>
<evidence type="ECO:0000313" key="10">
    <source>
        <dbReference type="Proteomes" id="UP000219036"/>
    </source>
</evidence>
<evidence type="ECO:0000256" key="1">
    <source>
        <dbReference type="ARBA" id="ARBA00012417"/>
    </source>
</evidence>
<feature type="domain" description="DNA polymerase III delta subunit-like C-terminal" evidence="8">
    <location>
        <begin position="208"/>
        <end position="326"/>
    </location>
</feature>
<dbReference type="Proteomes" id="UP000219036">
    <property type="component" value="Unassembled WGS sequence"/>
</dbReference>
<keyword evidence="2" id="KW-0808">Transferase</keyword>
<comment type="catalytic activity">
    <reaction evidence="7">
        <text>DNA(n) + a 2'-deoxyribonucleoside 5'-triphosphate = DNA(n+1) + diphosphate</text>
        <dbReference type="Rhea" id="RHEA:22508"/>
        <dbReference type="Rhea" id="RHEA-COMP:17339"/>
        <dbReference type="Rhea" id="RHEA-COMP:17340"/>
        <dbReference type="ChEBI" id="CHEBI:33019"/>
        <dbReference type="ChEBI" id="CHEBI:61560"/>
        <dbReference type="ChEBI" id="CHEBI:173112"/>
        <dbReference type="EC" id="2.7.7.7"/>
    </reaction>
</comment>
<dbReference type="RefSeq" id="WP_097000890.1">
    <property type="nucleotide sequence ID" value="NZ_OBEI01000009.1"/>
</dbReference>
<dbReference type="Gene3D" id="1.10.8.60">
    <property type="match status" value="1"/>
</dbReference>
<dbReference type="EC" id="2.7.7.7" evidence="1"/>
<dbReference type="InterPro" id="IPR008921">
    <property type="entry name" value="DNA_pol3_clamp-load_cplx_C"/>
</dbReference>
<gene>
    <name evidence="9" type="ORF">SAMN06265182_1732</name>
</gene>
<keyword evidence="10" id="KW-1185">Reference proteome</keyword>
<evidence type="ECO:0000256" key="7">
    <source>
        <dbReference type="ARBA" id="ARBA00049244"/>
    </source>
</evidence>